<reference evidence="3" key="3">
    <citation type="submission" date="2015-06" db="UniProtKB">
        <authorList>
            <consortium name="EnsemblMetazoa"/>
        </authorList>
    </citation>
    <scope>IDENTIFICATION</scope>
</reference>
<feature type="compositionally biased region" description="Polar residues" evidence="1">
    <location>
        <begin position="123"/>
        <end position="134"/>
    </location>
</feature>
<dbReference type="EMBL" id="AMQN01011439">
    <property type="status" value="NOT_ANNOTATED_CDS"/>
    <property type="molecule type" value="Genomic_DNA"/>
</dbReference>
<dbReference type="EMBL" id="AMQN01011440">
    <property type="status" value="NOT_ANNOTATED_CDS"/>
    <property type="molecule type" value="Genomic_DNA"/>
</dbReference>
<reference evidence="2 4" key="2">
    <citation type="journal article" date="2013" name="Nature">
        <title>Insights into bilaterian evolution from three spiralian genomes.</title>
        <authorList>
            <person name="Simakov O."/>
            <person name="Marletaz F."/>
            <person name="Cho S.J."/>
            <person name="Edsinger-Gonzales E."/>
            <person name="Havlak P."/>
            <person name="Hellsten U."/>
            <person name="Kuo D.H."/>
            <person name="Larsson T."/>
            <person name="Lv J."/>
            <person name="Arendt D."/>
            <person name="Savage R."/>
            <person name="Osoegawa K."/>
            <person name="de Jong P."/>
            <person name="Grimwood J."/>
            <person name="Chapman J.A."/>
            <person name="Shapiro H."/>
            <person name="Aerts A."/>
            <person name="Otillar R.P."/>
            <person name="Terry A.Y."/>
            <person name="Boore J.L."/>
            <person name="Grigoriev I.V."/>
            <person name="Lindberg D.R."/>
            <person name="Seaver E.C."/>
            <person name="Weisblat D.A."/>
            <person name="Putnam N.H."/>
            <person name="Rokhsar D.S."/>
        </authorList>
    </citation>
    <scope>NUCLEOTIDE SEQUENCE</scope>
    <source>
        <strain evidence="2 4">I ESC-2004</strain>
    </source>
</reference>
<dbReference type="EMBL" id="KB308886">
    <property type="protein sequence ID" value="ELT96181.1"/>
    <property type="molecule type" value="Genomic_DNA"/>
</dbReference>
<dbReference type="Proteomes" id="UP000014760">
    <property type="component" value="Unassembled WGS sequence"/>
</dbReference>
<dbReference type="OrthoDB" id="6780760at2759"/>
<evidence type="ECO:0000313" key="3">
    <source>
        <dbReference type="EnsemblMetazoa" id="CapteP185977"/>
    </source>
</evidence>
<keyword evidence="4" id="KW-1185">Reference proteome</keyword>
<feature type="region of interest" description="Disordered" evidence="1">
    <location>
        <begin position="115"/>
        <end position="172"/>
    </location>
</feature>
<evidence type="ECO:0000313" key="2">
    <source>
        <dbReference type="EMBL" id="ELT96181.1"/>
    </source>
</evidence>
<dbReference type="HOGENOM" id="CLU_909861_0_0_1"/>
<organism evidence="2">
    <name type="scientific">Capitella teleta</name>
    <name type="common">Polychaete worm</name>
    <dbReference type="NCBI Taxonomy" id="283909"/>
    <lineage>
        <taxon>Eukaryota</taxon>
        <taxon>Metazoa</taxon>
        <taxon>Spiralia</taxon>
        <taxon>Lophotrochozoa</taxon>
        <taxon>Annelida</taxon>
        <taxon>Polychaeta</taxon>
        <taxon>Sedentaria</taxon>
        <taxon>Scolecida</taxon>
        <taxon>Capitellidae</taxon>
        <taxon>Capitella</taxon>
    </lineage>
</organism>
<protein>
    <submittedName>
        <fullName evidence="2 3">Uncharacterized protein</fullName>
    </submittedName>
</protein>
<name>R7TXK6_CAPTE</name>
<reference evidence="4" key="1">
    <citation type="submission" date="2012-12" db="EMBL/GenBank/DDBJ databases">
        <authorList>
            <person name="Hellsten U."/>
            <person name="Grimwood J."/>
            <person name="Chapman J.A."/>
            <person name="Shapiro H."/>
            <person name="Aerts A."/>
            <person name="Otillar R.P."/>
            <person name="Terry A.Y."/>
            <person name="Boore J.L."/>
            <person name="Simakov O."/>
            <person name="Marletaz F."/>
            <person name="Cho S.-J."/>
            <person name="Edsinger-Gonzales E."/>
            <person name="Havlak P."/>
            <person name="Kuo D.-H."/>
            <person name="Larsson T."/>
            <person name="Lv J."/>
            <person name="Arendt D."/>
            <person name="Savage R."/>
            <person name="Osoegawa K."/>
            <person name="de Jong P."/>
            <person name="Lindberg D.R."/>
            <person name="Seaver E.C."/>
            <person name="Weisblat D.A."/>
            <person name="Putnam N.H."/>
            <person name="Grigoriev I.V."/>
            <person name="Rokhsar D.S."/>
        </authorList>
    </citation>
    <scope>NUCLEOTIDE SEQUENCE</scope>
    <source>
        <strain evidence="4">I ESC-2004</strain>
    </source>
</reference>
<dbReference type="EnsemblMetazoa" id="CapteT185977">
    <property type="protein sequence ID" value="CapteP185977"/>
    <property type="gene ID" value="CapteG185977"/>
</dbReference>
<dbReference type="AlphaFoldDB" id="R7TXK6"/>
<accession>R7TXK6</accession>
<proteinExistence type="predicted"/>
<sequence>MAATLASFAAELMKTNAVIVSLQYEVAQLKDFHDAPIKQTLVSSTPPAKASVPPAASFADVVRSSVQSVLKAEEVRNNVIISGLAESENNQKDDEEVNKICDQVEINTKPIGLQRLGKKRSKVSNAQKSESSPLISFKCRPGRTNEEQKKTPKHESNGFQTQQRSKRVWSVTNPEKRGGRVLLAVDETLPSKRRGDLEPPCEVLVNSCKNNPKRFWSYFKRKPSLKSIPSAVRNDSSESDDPAVKAEMFNEYFVSVFNTTSSDLPPNIPPANVPSVPDPVFTAEGVARILTQLNANKAPNGISPVI</sequence>
<gene>
    <name evidence="2" type="ORF">CAPTEDRAFT_185977</name>
</gene>
<evidence type="ECO:0000313" key="4">
    <source>
        <dbReference type="Proteomes" id="UP000014760"/>
    </source>
</evidence>
<evidence type="ECO:0000256" key="1">
    <source>
        <dbReference type="SAM" id="MobiDB-lite"/>
    </source>
</evidence>
<feature type="compositionally biased region" description="Basic and acidic residues" evidence="1">
    <location>
        <begin position="143"/>
        <end position="156"/>
    </location>
</feature>